<gene>
    <name evidence="5" type="ORF">J2S01_002394</name>
</gene>
<evidence type="ECO:0000256" key="3">
    <source>
        <dbReference type="ARBA" id="ARBA00023014"/>
    </source>
</evidence>
<dbReference type="PROSITE" id="PS00198">
    <property type="entry name" value="4FE4S_FER_1"/>
    <property type="match status" value="1"/>
</dbReference>
<dbReference type="PANTHER" id="PTHR42827:SF1">
    <property type="entry name" value="IRON-SULFUR CLUSTER-BINDING PROTEIN"/>
    <property type="match status" value="1"/>
</dbReference>
<evidence type="ECO:0000313" key="5">
    <source>
        <dbReference type="EMBL" id="MDQ0204662.1"/>
    </source>
</evidence>
<comment type="caution">
    <text evidence="5">The sequence shown here is derived from an EMBL/GenBank/DDBJ whole genome shotgun (WGS) entry which is preliminary data.</text>
</comment>
<keyword evidence="6" id="KW-1185">Reference proteome</keyword>
<proteinExistence type="predicted"/>
<protein>
    <submittedName>
        <fullName evidence="5">Epoxyqueuosine reductase QueG</fullName>
    </submittedName>
</protein>
<dbReference type="RefSeq" id="WP_307224969.1">
    <property type="nucleotide sequence ID" value="NZ_CP116940.1"/>
</dbReference>
<feature type="domain" description="4Fe-4S ferredoxin-type" evidence="4">
    <location>
        <begin position="197"/>
        <end position="227"/>
    </location>
</feature>
<evidence type="ECO:0000313" key="6">
    <source>
        <dbReference type="Proteomes" id="UP001239167"/>
    </source>
</evidence>
<keyword evidence="2" id="KW-0408">Iron</keyword>
<keyword evidence="3" id="KW-0411">Iron-sulfur</keyword>
<reference evidence="5 6" key="1">
    <citation type="submission" date="2023-07" db="EMBL/GenBank/DDBJ databases">
        <title>Genomic Encyclopedia of Type Strains, Phase IV (KMG-IV): sequencing the most valuable type-strain genomes for metagenomic binning, comparative biology and taxonomic classification.</title>
        <authorList>
            <person name="Goeker M."/>
        </authorList>
    </citation>
    <scope>NUCLEOTIDE SEQUENCE [LARGE SCALE GENOMIC DNA]</scope>
    <source>
        <strain evidence="5 6">DSM 16980</strain>
    </source>
</reference>
<evidence type="ECO:0000256" key="1">
    <source>
        <dbReference type="ARBA" id="ARBA00022723"/>
    </source>
</evidence>
<organism evidence="5 6">
    <name type="scientific">Pectinatus haikarae</name>
    <dbReference type="NCBI Taxonomy" id="349096"/>
    <lineage>
        <taxon>Bacteria</taxon>
        <taxon>Bacillati</taxon>
        <taxon>Bacillota</taxon>
        <taxon>Negativicutes</taxon>
        <taxon>Selenomonadales</taxon>
        <taxon>Selenomonadaceae</taxon>
        <taxon>Pectinatus</taxon>
    </lineage>
</organism>
<dbReference type="PROSITE" id="PS51379">
    <property type="entry name" value="4FE4S_FER_2"/>
    <property type="match status" value="1"/>
</dbReference>
<accession>A0ABT9YA18</accession>
<dbReference type="SUPFAM" id="SSF54862">
    <property type="entry name" value="4Fe-4S ferredoxins"/>
    <property type="match status" value="1"/>
</dbReference>
<name>A0ABT9YA18_9FIRM</name>
<sequence>MLINDIKAKVNEFVLKNHLNIVEHLDTLSSPPTSFEPMQIYELPLIGIAGAEDSLWNTFKSVDVIGPDHMSPGEWLPGAKSVISYFLPYTERIREANRIEKMTATEWLYGRWEGELFNQALRRVIIELVEGNGGHAMAPALNERFAVKNLRANWSERHAAFVAGLGTFSLSRSMITAKGAAGRFGSVIVDFPLEPTQRSYTEFDEYCIKCMACVRRCPPQAIDKTGKDNERCRVYIAKEKEMYTPRYGCAKCQTKVPCENRIPNNRLR</sequence>
<dbReference type="PANTHER" id="PTHR42827">
    <property type="entry name" value="IRON-SULFUR CLUSTER-BINDING PROTEIN-RELATED"/>
    <property type="match status" value="1"/>
</dbReference>
<evidence type="ECO:0000256" key="2">
    <source>
        <dbReference type="ARBA" id="ARBA00023004"/>
    </source>
</evidence>
<dbReference type="InterPro" id="IPR017896">
    <property type="entry name" value="4Fe4S_Fe-S-bd"/>
</dbReference>
<dbReference type="Proteomes" id="UP001239167">
    <property type="component" value="Unassembled WGS sequence"/>
</dbReference>
<dbReference type="EMBL" id="JAUSUE010000019">
    <property type="protein sequence ID" value="MDQ0204662.1"/>
    <property type="molecule type" value="Genomic_DNA"/>
</dbReference>
<evidence type="ECO:0000259" key="4">
    <source>
        <dbReference type="PROSITE" id="PS51379"/>
    </source>
</evidence>
<keyword evidence="1" id="KW-0479">Metal-binding</keyword>
<dbReference type="InterPro" id="IPR017900">
    <property type="entry name" value="4Fe4S_Fe_S_CS"/>
</dbReference>